<feature type="transmembrane region" description="Helical" evidence="1">
    <location>
        <begin position="465"/>
        <end position="487"/>
    </location>
</feature>
<dbReference type="SUPFAM" id="SSF82693">
    <property type="entry name" value="Multidrug efflux transporter AcrB pore domain, PN1, PN2, PC1 and PC2 subdomains"/>
    <property type="match status" value="3"/>
</dbReference>
<dbReference type="Gene3D" id="1.20.1640.10">
    <property type="entry name" value="Multidrug efflux transporter AcrB transmembrane domain"/>
    <property type="match status" value="2"/>
</dbReference>
<proteinExistence type="predicted"/>
<dbReference type="PANTHER" id="PTHR32063">
    <property type="match status" value="1"/>
</dbReference>
<dbReference type="Proteomes" id="UP001170713">
    <property type="component" value="Unassembled WGS sequence"/>
</dbReference>
<protein>
    <submittedName>
        <fullName evidence="2">Efflux RND transporter permease subunit</fullName>
    </submittedName>
</protein>
<dbReference type="RefSeq" id="WP_301343294.1">
    <property type="nucleotide sequence ID" value="NZ_JAQJJC010000018.1"/>
</dbReference>
<dbReference type="GO" id="GO:0005886">
    <property type="term" value="C:plasma membrane"/>
    <property type="evidence" value="ECO:0007669"/>
    <property type="project" value="TreeGrafter"/>
</dbReference>
<keyword evidence="1" id="KW-1133">Transmembrane helix</keyword>
<evidence type="ECO:0000313" key="2">
    <source>
        <dbReference type="EMBL" id="MDN5114991.1"/>
    </source>
</evidence>
<feature type="transmembrane region" description="Helical" evidence="1">
    <location>
        <begin position="961"/>
        <end position="980"/>
    </location>
</feature>
<dbReference type="EMBL" id="JAQJJC010000018">
    <property type="protein sequence ID" value="MDN5114991.1"/>
    <property type="molecule type" value="Genomic_DNA"/>
</dbReference>
<reference evidence="2" key="1">
    <citation type="journal article" date="2023" name="Microorganisms">
        <title>Genomic Characterization of Arcobacter butzleri Strains Isolated from Various Sources in Lithuania.</title>
        <authorList>
            <person name="Uljanovas D."/>
            <person name="Golz G."/>
            <person name="Fleischmann S."/>
            <person name="Kudirkiene E."/>
            <person name="Kasetiene N."/>
            <person name="Grineviciene A."/>
            <person name="Tamuleviciene E."/>
            <person name="Aksomaitiene J."/>
            <person name="Alter T."/>
            <person name="Malakauskas M."/>
        </authorList>
    </citation>
    <scope>NUCLEOTIDE SEQUENCE</scope>
    <source>
        <strain evidence="2">W48</strain>
    </source>
</reference>
<dbReference type="SUPFAM" id="SSF82714">
    <property type="entry name" value="Multidrug efflux transporter AcrB TolC docking domain, DN and DC subdomains"/>
    <property type="match status" value="2"/>
</dbReference>
<feature type="transmembrane region" description="Helical" evidence="1">
    <location>
        <begin position="337"/>
        <end position="355"/>
    </location>
</feature>
<dbReference type="PANTHER" id="PTHR32063:SF18">
    <property type="entry name" value="CATION EFFLUX SYSTEM PROTEIN"/>
    <property type="match status" value="1"/>
</dbReference>
<accession>A0AAW7Q6H3</accession>
<dbReference type="InterPro" id="IPR027463">
    <property type="entry name" value="AcrB_DN_DC_subdom"/>
</dbReference>
<dbReference type="PRINTS" id="PR00702">
    <property type="entry name" value="ACRIFLAVINRP"/>
</dbReference>
<dbReference type="Gene3D" id="3.30.70.1430">
    <property type="entry name" value="Multidrug efflux transporter AcrB pore domain"/>
    <property type="match status" value="2"/>
</dbReference>
<dbReference type="Gene3D" id="3.30.70.1320">
    <property type="entry name" value="Multidrug efflux transporter AcrB pore domain like"/>
    <property type="match status" value="1"/>
</dbReference>
<feature type="transmembrane region" description="Helical" evidence="1">
    <location>
        <begin position="859"/>
        <end position="879"/>
    </location>
</feature>
<gene>
    <name evidence="2" type="ORF">PJV88_10155</name>
</gene>
<dbReference type="AlphaFoldDB" id="A0AAW7Q6H3"/>
<sequence length="1018" mass="113076">MKSFNLSAFAVKEKAITLFLLVSLSFCGIFAFSQLGRAEDPSFTIKIMTITTVWPGATVEEMQNLVAEPLEKRLQELQWYDHVETEMRSGYANMTLFFKDNMPPKEVSEQFYQARKKLGDEAKSLPLGVVGPFINDEYSDVTFTLYSLKSSDLEPRKMVREAEILRQQLLHVDGVKKVHIYGEQTEKIFVEFSYERLANLGISPKTIFSAIQSQNNLTASGSINTKGAEVFIRLNSAYDDLEKIRNTTIAENGHSFKLSDIADIKRGYEDPPTYQIYSEGEPTLILGVVMKDGFNGLTLGKNLKEEENKIISNLPVGISFSKINDQSIVIEDSIDEFLMKFVVALCVVMLVSLISMGWRVGVVVAAAVPLTLAIVFIIMIMTDRVLDRVTLGSLIIGLGLLVDDAIIAIEMMVVKLEEGLDRIEAAAYAWTHTAAPMLSGTLVTIIGFIPIGFAHSTAGEYAGNIFWIVGFALLVSWLVAVIFTPYLGVKLLPKIKPIEGGHEAIYDTPNYRKLRKAVTLVVDNKKIVISTVIGLFIVAGIGMGFLKQQFFPTSDRSEVLADIQMPKGSSIEATKAVVSEVETWLLKQPESKNVTSYIGAGATRFFFSYNPELPDPSFAKIIIKTANSQDRDNLKWRFREEVVKGLGANAHVRVSQLVFGPFPLYPVDFRIMGDNPNKLREIANEIKAVMRENPNTREINQDWGELTPEVHFILDQSRLRLIGLTPQDVSEQLQFLLKGIPLTQVREDIRTVDIVVRSIGNERLSPEKFTNLTLTTNTGKVIPLSQLGEIKVSDEDSFLRRRDRTPTISVRCDIAEGLQPPQVSNEIYSAIQPIIEKLPQGYRIEVGGNIEDSEKANKALLPIFPIMILLTLFVIVVQVRSLSMMAMVFLTAPLGLIGAVPILLLFDQPFGFNAILGLIGLSGILMRNTLILIVQIKDNEKRGHHSYDAIIEATVQRARPVILTALAAALAFIPLTHSVFWGSMAYTLIGGTIGGTVLILLFLPALYAAWFKIKSVKS</sequence>
<dbReference type="Gene3D" id="3.30.70.1440">
    <property type="entry name" value="Multidrug efflux transporter AcrB pore domain"/>
    <property type="match status" value="1"/>
</dbReference>
<feature type="transmembrane region" description="Helical" evidence="1">
    <location>
        <begin position="986"/>
        <end position="1010"/>
    </location>
</feature>
<feature type="transmembrane region" description="Helical" evidence="1">
    <location>
        <begin position="362"/>
        <end position="382"/>
    </location>
</feature>
<evidence type="ECO:0000313" key="3">
    <source>
        <dbReference type="Proteomes" id="UP001170713"/>
    </source>
</evidence>
<feature type="transmembrane region" description="Helical" evidence="1">
    <location>
        <begin position="527"/>
        <end position="546"/>
    </location>
</feature>
<keyword evidence="1" id="KW-0812">Transmembrane</keyword>
<feature type="transmembrane region" description="Helical" evidence="1">
    <location>
        <begin position="886"/>
        <end position="906"/>
    </location>
</feature>
<reference evidence="2" key="2">
    <citation type="submission" date="2023-01" db="EMBL/GenBank/DDBJ databases">
        <authorList>
            <person name="Uljanovas D."/>
        </authorList>
    </citation>
    <scope>NUCLEOTIDE SEQUENCE</scope>
    <source>
        <strain evidence="2">W48</strain>
    </source>
</reference>
<dbReference type="Pfam" id="PF00873">
    <property type="entry name" value="ACR_tran"/>
    <property type="match status" value="1"/>
</dbReference>
<dbReference type="GO" id="GO:0042910">
    <property type="term" value="F:xenobiotic transmembrane transporter activity"/>
    <property type="evidence" value="ECO:0007669"/>
    <property type="project" value="TreeGrafter"/>
</dbReference>
<keyword evidence="1" id="KW-0472">Membrane</keyword>
<feature type="transmembrane region" description="Helical" evidence="1">
    <location>
        <begin position="394"/>
        <end position="414"/>
    </location>
</feature>
<dbReference type="SUPFAM" id="SSF82866">
    <property type="entry name" value="Multidrug efflux transporter AcrB transmembrane domain"/>
    <property type="match status" value="2"/>
</dbReference>
<feature type="transmembrane region" description="Helical" evidence="1">
    <location>
        <begin position="426"/>
        <end position="453"/>
    </location>
</feature>
<evidence type="ECO:0000256" key="1">
    <source>
        <dbReference type="SAM" id="Phobius"/>
    </source>
</evidence>
<organism evidence="2 3">
    <name type="scientific">Aliarcobacter butzleri</name>
    <dbReference type="NCBI Taxonomy" id="28197"/>
    <lineage>
        <taxon>Bacteria</taxon>
        <taxon>Pseudomonadati</taxon>
        <taxon>Campylobacterota</taxon>
        <taxon>Epsilonproteobacteria</taxon>
        <taxon>Campylobacterales</taxon>
        <taxon>Arcobacteraceae</taxon>
        <taxon>Aliarcobacter</taxon>
    </lineage>
</organism>
<dbReference type="InterPro" id="IPR001036">
    <property type="entry name" value="Acrflvin-R"/>
</dbReference>
<feature type="transmembrane region" description="Helical" evidence="1">
    <location>
        <begin position="912"/>
        <end position="934"/>
    </location>
</feature>
<name>A0AAW7Q6H3_9BACT</name>
<dbReference type="Gene3D" id="3.30.2090.10">
    <property type="entry name" value="Multidrug efflux transporter AcrB TolC docking domain, DN and DC subdomains"/>
    <property type="match status" value="2"/>
</dbReference>
<comment type="caution">
    <text evidence="2">The sequence shown here is derived from an EMBL/GenBank/DDBJ whole genome shotgun (WGS) entry which is preliminary data.</text>
</comment>